<protein>
    <recommendedName>
        <fullName evidence="2">COP9 signalosome complex subunit 6</fullName>
    </recommendedName>
</protein>
<dbReference type="AlphaFoldDB" id="A0A1I8BC81"/>
<dbReference type="Pfam" id="PF01398">
    <property type="entry name" value="JAB"/>
    <property type="match status" value="1"/>
</dbReference>
<dbReference type="Gene3D" id="3.40.140.10">
    <property type="entry name" value="Cytidine Deaminase, domain 2"/>
    <property type="match status" value="1"/>
</dbReference>
<evidence type="ECO:0000313" key="5">
    <source>
        <dbReference type="WBParaSite" id="MhA1_Contig1915.frz3.gene5"/>
    </source>
</evidence>
<proteinExistence type="inferred from homology"/>
<dbReference type="InterPro" id="IPR024969">
    <property type="entry name" value="EIF3F/CSN6-like_C"/>
</dbReference>
<keyword evidence="4" id="KW-1185">Reference proteome</keyword>
<reference evidence="5" key="1">
    <citation type="submission" date="2016-11" db="UniProtKB">
        <authorList>
            <consortium name="WormBaseParasite"/>
        </authorList>
    </citation>
    <scope>IDENTIFICATION</scope>
</reference>
<feature type="domain" description="MPN" evidence="3">
    <location>
        <begin position="15"/>
        <end position="152"/>
    </location>
</feature>
<dbReference type="PANTHER" id="PTHR10540">
    <property type="entry name" value="EUKARYOTIC TRANSLATION INITIATION FACTOR 3 SUBUNIT F-RELATED"/>
    <property type="match status" value="1"/>
</dbReference>
<organism evidence="4 5">
    <name type="scientific">Meloidogyne hapla</name>
    <name type="common">Root-knot nematode worm</name>
    <dbReference type="NCBI Taxonomy" id="6305"/>
    <lineage>
        <taxon>Eukaryota</taxon>
        <taxon>Metazoa</taxon>
        <taxon>Ecdysozoa</taxon>
        <taxon>Nematoda</taxon>
        <taxon>Chromadorea</taxon>
        <taxon>Rhabditida</taxon>
        <taxon>Tylenchina</taxon>
        <taxon>Tylenchomorpha</taxon>
        <taxon>Tylenchoidea</taxon>
        <taxon>Meloidogynidae</taxon>
        <taxon>Meloidogyninae</taxon>
        <taxon>Meloidogyne</taxon>
    </lineage>
</organism>
<dbReference type="Pfam" id="PF13012">
    <property type="entry name" value="MitMem_reg"/>
    <property type="match status" value="1"/>
</dbReference>
<evidence type="ECO:0000256" key="2">
    <source>
        <dbReference type="ARBA" id="ARBA00014871"/>
    </source>
</evidence>
<evidence type="ECO:0000256" key="1">
    <source>
        <dbReference type="ARBA" id="ARBA00010893"/>
    </source>
</evidence>
<dbReference type="PANTHER" id="PTHR10540:SF8">
    <property type="entry name" value="COP9 SIGNALOSOME COMPLEX SUBUNIT 6"/>
    <property type="match status" value="1"/>
</dbReference>
<accession>A0A1I8BC81</accession>
<dbReference type="SMART" id="SM00232">
    <property type="entry name" value="JAB_MPN"/>
    <property type="match status" value="1"/>
</dbReference>
<dbReference type="GO" id="GO:0008237">
    <property type="term" value="F:metallopeptidase activity"/>
    <property type="evidence" value="ECO:0007669"/>
    <property type="project" value="InterPro"/>
</dbReference>
<sequence length="331" mass="37071">MTQRKDHNNLSSISALIHPVVVLNISDQWTRARVQNDDPKMVCGAILGKQSGRDVEIWNSFEIKSSVVESQLVLDEEYFIQRNLLYKETFAELEFLGFYVSGDHERITEDDIRLQRLALQHNESPFLVKFNVFSPVISDKVSIAVFDSSVDPTNENSLIFHSITVKIVSEMAEQIGLDHVARYSKTNASAESTTSKQMGAQFGAINTFLQGIATAKAYVKSVQLGQIEKDDDILKEINKLCFKLSVHSEKSMDQCSRDNLQTSDHKLLVLLSAFCSVQGAMFQLVEKVNTLARDHGHKERSSFLQHFMSSIGDGSRGLPPLAGSNFSSFLF</sequence>
<evidence type="ECO:0000313" key="4">
    <source>
        <dbReference type="Proteomes" id="UP000095281"/>
    </source>
</evidence>
<dbReference type="GO" id="GO:0008180">
    <property type="term" value="C:COP9 signalosome"/>
    <property type="evidence" value="ECO:0007669"/>
    <property type="project" value="TreeGrafter"/>
</dbReference>
<name>A0A1I8BC81_MELHA</name>
<dbReference type="InterPro" id="IPR000555">
    <property type="entry name" value="JAMM/MPN+_dom"/>
</dbReference>
<evidence type="ECO:0000259" key="3">
    <source>
        <dbReference type="PROSITE" id="PS50249"/>
    </source>
</evidence>
<dbReference type="OMA" id="SEHWMRE"/>
<dbReference type="WBParaSite" id="MhA1_Contig1915.frz3.gene5">
    <property type="protein sequence ID" value="MhA1_Contig1915.frz3.gene5"/>
    <property type="gene ID" value="MhA1_Contig1915.frz3.gene5"/>
</dbReference>
<comment type="similarity">
    <text evidence="1">Belongs to the peptidase M67A family. CSN6 subfamily.</text>
</comment>
<dbReference type="InterPro" id="IPR037518">
    <property type="entry name" value="MPN"/>
</dbReference>
<dbReference type="PROSITE" id="PS50249">
    <property type="entry name" value="MPN"/>
    <property type="match status" value="1"/>
</dbReference>
<dbReference type="Proteomes" id="UP000095281">
    <property type="component" value="Unplaced"/>
</dbReference>